<evidence type="ECO:0000313" key="2">
    <source>
        <dbReference type="Proteomes" id="UP000630887"/>
    </source>
</evidence>
<dbReference type="Proteomes" id="UP000630887">
    <property type="component" value="Unassembled WGS sequence"/>
</dbReference>
<keyword evidence="2" id="KW-1185">Reference proteome</keyword>
<accession>A0A8J3PB19</accession>
<gene>
    <name evidence="1" type="ORF">Cco03nite_68890</name>
</gene>
<dbReference type="EMBL" id="BONI01000082">
    <property type="protein sequence ID" value="GIG10189.1"/>
    <property type="molecule type" value="Genomic_DNA"/>
</dbReference>
<proteinExistence type="predicted"/>
<sequence>MTTPLFEAPPAAPLVGSEHFRLRRNTPGNIAAHGLKGHTPCEECIWVIHEAKGKGPAPNGATRKWTSPGIQSVLLCNAHAAMWKTKPKGRPATDRR</sequence>
<name>A0A8J3PB19_9ACTN</name>
<organism evidence="1 2">
    <name type="scientific">Catellatospora coxensis</name>
    <dbReference type="NCBI Taxonomy" id="310354"/>
    <lineage>
        <taxon>Bacteria</taxon>
        <taxon>Bacillati</taxon>
        <taxon>Actinomycetota</taxon>
        <taxon>Actinomycetes</taxon>
        <taxon>Micromonosporales</taxon>
        <taxon>Micromonosporaceae</taxon>
        <taxon>Catellatospora</taxon>
    </lineage>
</organism>
<evidence type="ECO:0000313" key="1">
    <source>
        <dbReference type="EMBL" id="GIG10189.1"/>
    </source>
</evidence>
<protein>
    <submittedName>
        <fullName evidence="1">Uncharacterized protein</fullName>
    </submittedName>
</protein>
<comment type="caution">
    <text evidence="1">The sequence shown here is derived from an EMBL/GenBank/DDBJ whole genome shotgun (WGS) entry which is preliminary data.</text>
</comment>
<reference evidence="1 2" key="1">
    <citation type="submission" date="2021-01" db="EMBL/GenBank/DDBJ databases">
        <title>Whole genome shotgun sequence of Catellatospora coxensis NBRC 107359.</title>
        <authorList>
            <person name="Komaki H."/>
            <person name="Tamura T."/>
        </authorList>
    </citation>
    <scope>NUCLEOTIDE SEQUENCE [LARGE SCALE GENOMIC DNA]</scope>
    <source>
        <strain evidence="1 2">NBRC 107359</strain>
    </source>
</reference>
<dbReference type="RefSeq" id="WP_203698032.1">
    <property type="nucleotide sequence ID" value="NZ_BAAALC010000003.1"/>
</dbReference>
<dbReference type="AlphaFoldDB" id="A0A8J3PB19"/>